<dbReference type="Proteomes" id="UP000247078">
    <property type="component" value="Unassembled WGS sequence"/>
</dbReference>
<proteinExistence type="predicted"/>
<evidence type="ECO:0000313" key="2">
    <source>
        <dbReference type="Proteomes" id="UP000247078"/>
    </source>
</evidence>
<protein>
    <submittedName>
        <fullName evidence="1">Uncharacterized protein</fullName>
    </submittedName>
</protein>
<evidence type="ECO:0000313" key="1">
    <source>
        <dbReference type="EMBL" id="PWW43801.1"/>
    </source>
</evidence>
<sequence length="58" mass="6625">MWVQLYLNSISLGAYKESKELTAHCQYFPNFFNVHVDVHEDEIEIHSPGFAQIGGEGK</sequence>
<name>A0A855XYW4_9BACL</name>
<organism evidence="1 2">
    <name type="scientific">Paenibacillus pabuli</name>
    <dbReference type="NCBI Taxonomy" id="1472"/>
    <lineage>
        <taxon>Bacteria</taxon>
        <taxon>Bacillati</taxon>
        <taxon>Bacillota</taxon>
        <taxon>Bacilli</taxon>
        <taxon>Bacillales</taxon>
        <taxon>Paenibacillaceae</taxon>
        <taxon>Paenibacillus</taxon>
    </lineage>
</organism>
<dbReference type="AlphaFoldDB" id="A0A855XYW4"/>
<dbReference type="EMBL" id="QGTZ01000002">
    <property type="protein sequence ID" value="PWW43801.1"/>
    <property type="molecule type" value="Genomic_DNA"/>
</dbReference>
<comment type="caution">
    <text evidence="1">The sequence shown here is derived from an EMBL/GenBank/DDBJ whole genome shotgun (WGS) entry which is preliminary data.</text>
</comment>
<reference evidence="1 2" key="1">
    <citation type="submission" date="2018-05" db="EMBL/GenBank/DDBJ databases">
        <title>Freshwater and sediment microbial communities from various areas in North America, analyzing microbe dynamics in response to fracking.</title>
        <authorList>
            <person name="Lamendella R."/>
        </authorList>
    </citation>
    <scope>NUCLEOTIDE SEQUENCE [LARGE SCALE GENOMIC DNA]</scope>
    <source>
        <strain evidence="1 2">DB-3</strain>
    </source>
</reference>
<gene>
    <name evidence="1" type="ORF">DET56_10227</name>
</gene>
<accession>A0A855XYW4</accession>